<feature type="domain" description="Signal transduction histidine kinase internal region" evidence="4">
    <location>
        <begin position="815"/>
        <end position="893"/>
    </location>
</feature>
<keyword evidence="2" id="KW-0812">Transmembrane</keyword>
<feature type="chain" id="PRO_5016838730" evidence="3">
    <location>
        <begin position="22"/>
        <end position="1010"/>
    </location>
</feature>
<dbReference type="InterPro" id="IPR010559">
    <property type="entry name" value="Sig_transdc_His_kin_internal"/>
</dbReference>
<sequence length="1010" mass="118470">MWLRNFIFLLVLFLCSHQLSAQYVLTKQYTYENGLPANEILSVYKDSRKILWVGTRFGVFVKDMDNFKMMKRFEKVQYNNVWTIIEDRQYNVWFGSYGQGILKFTGQRFEQINTAKGLVSDRVRNLFYLDDLIYVAAQGGVSIIDTKSKKIYNPSFEKNNNIVFEAVSFFEYQNKVYVATIDHGVYEVHRDKLKLVNPFNRINYSFLNNNDLYLSSSKGLNIIPINDFLNKKLNFKTYDFPVFRNHNISDKRHSLLLAGYETGAGNGMVAELKDNKITDQTENFKITSDYPYRVFSSKTDDLIYVGSADKGLFEVHFNHFLDFSTIDNKRVIEILKVANTQYFLTPEGLYFQENNVFNKQIKRDAFYQYMLRNKSKFKDFLSQSNKDFYEIDFDLKEKNLRFYKMIIRHNSFIIATNLGLFELDFNGEFKDYLPNRTSQFTYFNNQFIQTNPFGGILVFDDLNNLKYHAYSATQANVPKDVVSICQNKKAVFFGSSLDGLFKYENGNFISYLQNNQFNESKIKMIKCVGDNQLLVATEFAKVYILEVKGDELITKKVINIREIGGENISSIDIFGNSILIGTNRNLLVFNNNKTYMIGNEQGFVNKDIHSSIFDGKTATIGVENGYYKLNLENLLKQKNQSKEIIITSFKINDQSFGIDKFMWFDLIDKDLNLKNNENNITLNFAVVDANFAQSYKYRYRVNPDEKWNEYFYNPSIYLRNIPYGKYRVQLEITDTSNGQKQIIDLVSLNVDEPFYLNIYFILLSVLTLGLIIYRYNTNKIKTLNKFNQLKISQLNEKNTQENQRLQLERQLTETKLTALQSQMNPHFIFNVLNSIQFYILDNDIDNALNSLGRFSHLIRQMLNLSTKDEISLKDEIDFLKLYVEVENFRWKNKIEFDVQIDSQLDIYRIKIPPMLIQPIIENSFVHAFDQNHLQPIIKLIIRVKIDYLEIIIEDNGKGNTTQITQNKTHDSKALKIVNERLQLLNRNIEENIFINFHEKGTKVRMILKVD</sequence>
<feature type="transmembrane region" description="Helical" evidence="2">
    <location>
        <begin position="754"/>
        <end position="775"/>
    </location>
</feature>
<evidence type="ECO:0000256" key="2">
    <source>
        <dbReference type="SAM" id="Phobius"/>
    </source>
</evidence>
<dbReference type="Proteomes" id="UP000254737">
    <property type="component" value="Unassembled WGS sequence"/>
</dbReference>
<dbReference type="GO" id="GO:0000155">
    <property type="term" value="F:phosphorelay sensor kinase activity"/>
    <property type="evidence" value="ECO:0007669"/>
    <property type="project" value="InterPro"/>
</dbReference>
<dbReference type="PANTHER" id="PTHR34220:SF7">
    <property type="entry name" value="SENSOR HISTIDINE KINASE YPDA"/>
    <property type="match status" value="1"/>
</dbReference>
<feature type="signal peptide" evidence="3">
    <location>
        <begin position="1"/>
        <end position="21"/>
    </location>
</feature>
<dbReference type="Gene3D" id="2.60.40.10">
    <property type="entry name" value="Immunoglobulins"/>
    <property type="match status" value="1"/>
</dbReference>
<dbReference type="InterPro" id="IPR011047">
    <property type="entry name" value="Quinoprotein_ADH-like_sf"/>
</dbReference>
<evidence type="ECO:0000256" key="1">
    <source>
        <dbReference type="SAM" id="Coils"/>
    </source>
</evidence>
<dbReference type="RefSeq" id="WP_115000883.1">
    <property type="nucleotide sequence ID" value="NZ_UFXS01000001.1"/>
</dbReference>
<keyword evidence="2" id="KW-1133">Transmembrane helix</keyword>
<dbReference type="Gene3D" id="3.30.565.10">
    <property type="entry name" value="Histidine kinase-like ATPase, C-terminal domain"/>
    <property type="match status" value="1"/>
</dbReference>
<evidence type="ECO:0000313" key="5">
    <source>
        <dbReference type="EMBL" id="STD58950.1"/>
    </source>
</evidence>
<keyword evidence="3" id="KW-0732">Signal</keyword>
<proteinExistence type="predicted"/>
<keyword evidence="2" id="KW-0472">Membrane</keyword>
<dbReference type="Pfam" id="PF06580">
    <property type="entry name" value="His_kinase"/>
    <property type="match status" value="1"/>
</dbReference>
<evidence type="ECO:0000313" key="6">
    <source>
        <dbReference type="Proteomes" id="UP000254737"/>
    </source>
</evidence>
<organism evidence="5 6">
    <name type="scientific">Empedobacter falsenii</name>
    <dbReference type="NCBI Taxonomy" id="343874"/>
    <lineage>
        <taxon>Bacteria</taxon>
        <taxon>Pseudomonadati</taxon>
        <taxon>Bacteroidota</taxon>
        <taxon>Flavobacteriia</taxon>
        <taxon>Flavobacteriales</taxon>
        <taxon>Weeksellaceae</taxon>
        <taxon>Empedobacter</taxon>
    </lineage>
</organism>
<dbReference type="InterPro" id="IPR013783">
    <property type="entry name" value="Ig-like_fold"/>
</dbReference>
<reference evidence="5 6" key="1">
    <citation type="submission" date="2018-06" db="EMBL/GenBank/DDBJ databases">
        <authorList>
            <consortium name="Pathogen Informatics"/>
            <person name="Doyle S."/>
        </authorList>
    </citation>
    <scope>NUCLEOTIDE SEQUENCE [LARGE SCALE GENOMIC DNA]</scope>
    <source>
        <strain evidence="5 6">NCTC13456</strain>
    </source>
</reference>
<dbReference type="InterPro" id="IPR015943">
    <property type="entry name" value="WD40/YVTN_repeat-like_dom_sf"/>
</dbReference>
<accession>A0A376GGB6</accession>
<dbReference type="Gene3D" id="2.130.10.10">
    <property type="entry name" value="YVTN repeat-like/Quinoprotein amine dehydrogenase"/>
    <property type="match status" value="2"/>
</dbReference>
<dbReference type="SUPFAM" id="SSF50998">
    <property type="entry name" value="Quinoprotein alcohol dehydrogenase-like"/>
    <property type="match status" value="1"/>
</dbReference>
<name>A0A376GGB6_9FLAO</name>
<feature type="coiled-coil region" evidence="1">
    <location>
        <begin position="791"/>
        <end position="822"/>
    </location>
</feature>
<dbReference type="InterPro" id="IPR050640">
    <property type="entry name" value="Bact_2-comp_sensor_kinase"/>
</dbReference>
<dbReference type="GO" id="GO:0016020">
    <property type="term" value="C:membrane"/>
    <property type="evidence" value="ECO:0007669"/>
    <property type="project" value="InterPro"/>
</dbReference>
<dbReference type="EMBL" id="UFXS01000001">
    <property type="protein sequence ID" value="STD58950.1"/>
    <property type="molecule type" value="Genomic_DNA"/>
</dbReference>
<dbReference type="SUPFAM" id="SSF55874">
    <property type="entry name" value="ATPase domain of HSP90 chaperone/DNA topoisomerase II/histidine kinase"/>
    <property type="match status" value="1"/>
</dbReference>
<keyword evidence="1" id="KW-0175">Coiled coil</keyword>
<evidence type="ECO:0000256" key="3">
    <source>
        <dbReference type="SAM" id="SignalP"/>
    </source>
</evidence>
<dbReference type="InterPro" id="IPR036890">
    <property type="entry name" value="HATPase_C_sf"/>
</dbReference>
<dbReference type="STRING" id="343874.GCA_000805695_01961"/>
<dbReference type="Pfam" id="PF07494">
    <property type="entry name" value="Reg_prop"/>
    <property type="match status" value="2"/>
</dbReference>
<protein>
    <submittedName>
        <fullName evidence="5">Inner membrane protein ypdA</fullName>
    </submittedName>
</protein>
<dbReference type="AlphaFoldDB" id="A0A376GGB6"/>
<dbReference type="PANTHER" id="PTHR34220">
    <property type="entry name" value="SENSOR HISTIDINE KINASE YPDA"/>
    <property type="match status" value="1"/>
</dbReference>
<dbReference type="InterPro" id="IPR011110">
    <property type="entry name" value="Reg_prop"/>
</dbReference>
<evidence type="ECO:0000259" key="4">
    <source>
        <dbReference type="Pfam" id="PF06580"/>
    </source>
</evidence>
<gene>
    <name evidence="5" type="primary">ypdA_4</name>
    <name evidence="5" type="ORF">NCTC13456_02579</name>
</gene>